<dbReference type="InterPro" id="IPR015424">
    <property type="entry name" value="PyrdxlP-dep_Trfase"/>
</dbReference>
<dbReference type="PROSITE" id="PS00595">
    <property type="entry name" value="AA_TRANSFER_CLASS_5"/>
    <property type="match status" value="1"/>
</dbReference>
<feature type="domain" description="Aminotransferase class V" evidence="8">
    <location>
        <begin position="2"/>
        <end position="357"/>
    </location>
</feature>
<dbReference type="InterPro" id="IPR000192">
    <property type="entry name" value="Aminotrans_V_dom"/>
</dbReference>
<accession>A0AAF0YQC5</accession>
<dbReference type="Gene3D" id="3.40.640.10">
    <property type="entry name" value="Type I PLP-dependent aspartate aminotransferase-like (Major domain)"/>
    <property type="match status" value="1"/>
</dbReference>
<evidence type="ECO:0000256" key="2">
    <source>
        <dbReference type="ARBA" id="ARBA00006490"/>
    </source>
</evidence>
<dbReference type="AlphaFoldDB" id="A0AAF0YQC5"/>
<dbReference type="Pfam" id="PF00266">
    <property type="entry name" value="Aminotran_5"/>
    <property type="match status" value="1"/>
</dbReference>
<evidence type="ECO:0000256" key="3">
    <source>
        <dbReference type="ARBA" id="ARBA00022723"/>
    </source>
</evidence>
<evidence type="ECO:0000313" key="10">
    <source>
        <dbReference type="Proteomes" id="UP000243626"/>
    </source>
</evidence>
<protein>
    <submittedName>
        <fullName evidence="9">Cysteine desulfurase family protein</fullName>
    </submittedName>
</protein>
<reference evidence="10" key="1">
    <citation type="submission" date="2017-09" db="EMBL/GenBank/DDBJ databases">
        <title>Bacterial strain isolated from the female urinary microbiota.</title>
        <authorList>
            <person name="Thomas-White K."/>
            <person name="Kumar N."/>
            <person name="Forster S."/>
            <person name="Putonti C."/>
            <person name="Lawley T."/>
            <person name="Wolfe A.J."/>
        </authorList>
    </citation>
    <scope>NUCLEOTIDE SEQUENCE [LARGE SCALE GENOMIC DNA]</scope>
    <source>
        <strain evidence="10">UMB0959</strain>
    </source>
</reference>
<evidence type="ECO:0000256" key="4">
    <source>
        <dbReference type="ARBA" id="ARBA00022898"/>
    </source>
</evidence>
<dbReference type="Gene3D" id="1.10.260.50">
    <property type="match status" value="1"/>
</dbReference>
<keyword evidence="3" id="KW-0479">Metal-binding</keyword>
<dbReference type="InterPro" id="IPR015421">
    <property type="entry name" value="PyrdxlP-dep_Trfase_major"/>
</dbReference>
<dbReference type="GO" id="GO:0046872">
    <property type="term" value="F:metal ion binding"/>
    <property type="evidence" value="ECO:0007669"/>
    <property type="project" value="UniProtKB-KW"/>
</dbReference>
<proteinExistence type="inferred from homology"/>
<dbReference type="PANTHER" id="PTHR11601:SF50">
    <property type="entry name" value="CYSTEINE DESULFURASE ISCS 2-RELATED"/>
    <property type="match status" value="1"/>
</dbReference>
<organism evidence="9 10">
    <name type="scientific">Nosocomiicoccus massiliensis</name>
    <dbReference type="NCBI Taxonomy" id="1232430"/>
    <lineage>
        <taxon>Bacteria</taxon>
        <taxon>Bacillati</taxon>
        <taxon>Bacillota</taxon>
        <taxon>Bacilli</taxon>
        <taxon>Bacillales</taxon>
        <taxon>Staphylococcaceae</taxon>
        <taxon>Nosocomiicoccus</taxon>
    </lineage>
</organism>
<keyword evidence="10" id="KW-1185">Reference proteome</keyword>
<name>A0AAF0YQC5_9STAP</name>
<keyword evidence="5" id="KW-0408">Iron</keyword>
<comment type="similarity">
    <text evidence="2">Belongs to the class-V pyridoxal-phosphate-dependent aminotransferase family. NifS/IscS subfamily.</text>
</comment>
<dbReference type="KEGG" id="nmy:CJ229_002730"/>
<dbReference type="Proteomes" id="UP000243626">
    <property type="component" value="Chromosome"/>
</dbReference>
<dbReference type="GO" id="GO:0051536">
    <property type="term" value="F:iron-sulfur cluster binding"/>
    <property type="evidence" value="ECO:0007669"/>
    <property type="project" value="UniProtKB-KW"/>
</dbReference>
<evidence type="ECO:0000259" key="8">
    <source>
        <dbReference type="Pfam" id="PF00266"/>
    </source>
</evidence>
<comment type="cofactor">
    <cofactor evidence="1 7">
        <name>pyridoxal 5'-phosphate</name>
        <dbReference type="ChEBI" id="CHEBI:597326"/>
    </cofactor>
</comment>
<sequence length="375" mass="41793">MIYFDNAATTRPLDDVLQTYDTVNRKYFYNTASLSKGGQEARKLLEASRTQIKQLFKLNDYDLLFTSGATESNNIVIQSVIKKKKQFGRTVLVSELEHPSVIEVLRHIDGIELVFIDTTPEGIIDIKDLQEKMSDDVIFVSVIAVNNIIGSIQPIEKIVDVIKQYNRAFLHVDATQAVGKVNIDYHGVDAVSFSAHKFYGVKGVGGLFVKNIAQLNPVMYGGGHEYNVRSGTVNLPGIASTAKALRLSFETMEDTYNKLNSFNDKIREALRQNEGVYIQPKHVPHYINLSITGAKGEVIVNALSKRDIYVSTTSACASQRNAPNETLIAMGNPLRVIEGSIRLTMGQYTTESEIDTFIKVFDEIYKELGDVIVEI</sequence>
<dbReference type="InterPro" id="IPR016454">
    <property type="entry name" value="Cysteine_dSase"/>
</dbReference>
<dbReference type="SUPFAM" id="SSF53383">
    <property type="entry name" value="PLP-dependent transferases"/>
    <property type="match status" value="1"/>
</dbReference>
<dbReference type="EMBL" id="CP136964">
    <property type="protein sequence ID" value="WOS96676.1"/>
    <property type="molecule type" value="Genomic_DNA"/>
</dbReference>
<evidence type="ECO:0000256" key="5">
    <source>
        <dbReference type="ARBA" id="ARBA00023004"/>
    </source>
</evidence>
<dbReference type="InterPro" id="IPR015422">
    <property type="entry name" value="PyrdxlP-dep_Trfase_small"/>
</dbReference>
<evidence type="ECO:0000256" key="6">
    <source>
        <dbReference type="ARBA" id="ARBA00023014"/>
    </source>
</evidence>
<gene>
    <name evidence="9" type="ORF">CJ229_002730</name>
</gene>
<dbReference type="PIRSF" id="PIRSF005572">
    <property type="entry name" value="NifS"/>
    <property type="match status" value="1"/>
</dbReference>
<dbReference type="Gene3D" id="3.90.1150.10">
    <property type="entry name" value="Aspartate Aminotransferase, domain 1"/>
    <property type="match status" value="1"/>
</dbReference>
<evidence type="ECO:0000313" key="9">
    <source>
        <dbReference type="EMBL" id="WOS96676.1"/>
    </source>
</evidence>
<evidence type="ECO:0000256" key="1">
    <source>
        <dbReference type="ARBA" id="ARBA00001933"/>
    </source>
</evidence>
<evidence type="ECO:0000256" key="7">
    <source>
        <dbReference type="RuleBase" id="RU004504"/>
    </source>
</evidence>
<keyword evidence="4" id="KW-0663">Pyridoxal phosphate</keyword>
<dbReference type="GO" id="GO:0003824">
    <property type="term" value="F:catalytic activity"/>
    <property type="evidence" value="ECO:0007669"/>
    <property type="project" value="UniProtKB-ARBA"/>
</dbReference>
<dbReference type="InterPro" id="IPR020578">
    <property type="entry name" value="Aminotrans_V_PyrdxlP_BS"/>
</dbReference>
<dbReference type="PANTHER" id="PTHR11601">
    <property type="entry name" value="CYSTEINE DESULFURYLASE FAMILY MEMBER"/>
    <property type="match status" value="1"/>
</dbReference>
<dbReference type="RefSeq" id="WP_102167457.1">
    <property type="nucleotide sequence ID" value="NZ_CP136964.1"/>
</dbReference>
<keyword evidence="6" id="KW-0411">Iron-sulfur</keyword>